<protein>
    <submittedName>
        <fullName evidence="4">Flavodoxin family protein</fullName>
    </submittedName>
</protein>
<reference evidence="4 5" key="1">
    <citation type="submission" date="2019-04" db="EMBL/GenBank/DDBJ databases">
        <authorList>
            <person name="Embree M."/>
            <person name="Gaffney J.R."/>
        </authorList>
    </citation>
    <scope>NUCLEOTIDE SEQUENCE [LARGE SCALE GENOMIC DNA]</scope>
    <source>
        <strain evidence="4 5">JE7A12</strain>
    </source>
</reference>
<keyword evidence="1" id="KW-0285">Flavoprotein</keyword>
<keyword evidence="5" id="KW-1185">Reference proteome</keyword>
<name>A0A4V1G581_9FIRM</name>
<evidence type="ECO:0000256" key="1">
    <source>
        <dbReference type="ARBA" id="ARBA00022630"/>
    </source>
</evidence>
<dbReference type="InterPro" id="IPR051796">
    <property type="entry name" value="ISF_SsuE-like"/>
</dbReference>
<evidence type="ECO:0000259" key="3">
    <source>
        <dbReference type="Pfam" id="PF03358"/>
    </source>
</evidence>
<gene>
    <name evidence="4" type="ORF">E5Z56_08005</name>
</gene>
<dbReference type="Gene3D" id="3.40.50.360">
    <property type="match status" value="1"/>
</dbReference>
<dbReference type="PANTHER" id="PTHR43278">
    <property type="entry name" value="NAD(P)H-DEPENDENT FMN-CONTAINING OXIDOREDUCTASE YWQN-RELATED"/>
    <property type="match status" value="1"/>
</dbReference>
<evidence type="ECO:0000313" key="5">
    <source>
        <dbReference type="Proteomes" id="UP000301475"/>
    </source>
</evidence>
<accession>A0A4V1G581</accession>
<dbReference type="PANTHER" id="PTHR43278:SF4">
    <property type="entry name" value="NAD(P)H-DEPENDENT FMN-CONTAINING OXIDOREDUCTASE YWQN-RELATED"/>
    <property type="match status" value="1"/>
</dbReference>
<dbReference type="SUPFAM" id="SSF52218">
    <property type="entry name" value="Flavoproteins"/>
    <property type="match status" value="1"/>
</dbReference>
<feature type="domain" description="NADPH-dependent FMN reductase-like" evidence="3">
    <location>
        <begin position="1"/>
        <end position="128"/>
    </location>
</feature>
<proteinExistence type="predicted"/>
<evidence type="ECO:0000313" key="4">
    <source>
        <dbReference type="EMBL" id="QCT07303.1"/>
    </source>
</evidence>
<keyword evidence="2" id="KW-0288">FMN</keyword>
<dbReference type="KEGG" id="ruj:E5Z56_08005"/>
<dbReference type="EMBL" id="CP039381">
    <property type="protein sequence ID" value="QCT07303.1"/>
    <property type="molecule type" value="Genomic_DNA"/>
</dbReference>
<dbReference type="InterPro" id="IPR005025">
    <property type="entry name" value="FMN_Rdtase-like_dom"/>
</dbReference>
<dbReference type="OrthoDB" id="9805976at2"/>
<dbReference type="AlphaFoldDB" id="A0A4V1G581"/>
<dbReference type="GO" id="GO:0016491">
    <property type="term" value="F:oxidoreductase activity"/>
    <property type="evidence" value="ECO:0007669"/>
    <property type="project" value="InterPro"/>
</dbReference>
<dbReference type="Proteomes" id="UP000301475">
    <property type="component" value="Chromosome"/>
</dbReference>
<organism evidence="4 5">
    <name type="scientific">Ruminococcus bovis</name>
    <dbReference type="NCBI Taxonomy" id="2564099"/>
    <lineage>
        <taxon>Bacteria</taxon>
        <taxon>Bacillati</taxon>
        <taxon>Bacillota</taxon>
        <taxon>Clostridia</taxon>
        <taxon>Eubacteriales</taxon>
        <taxon>Oscillospiraceae</taxon>
        <taxon>Ruminococcus</taxon>
    </lineage>
</organism>
<evidence type="ECO:0000256" key="2">
    <source>
        <dbReference type="ARBA" id="ARBA00022643"/>
    </source>
</evidence>
<sequence length="174" mass="19301">MKIVIVNGSPRKGNTYSAINAFVEGAKDNNDIEIIDSYKIKISPCVACGTCECYKGCVSKDDSNPTVDKLVNADMIVFATPVYWWGITAQIKLVIDKCYCKGALLKNKKVGVIAIGGSPTTNVQYELIEKQFQCIGDYLDWDIKFHKSFFANKKDDLLKNEGAMEELKALGKEI</sequence>
<dbReference type="RefSeq" id="WP_138157338.1">
    <property type="nucleotide sequence ID" value="NZ_CP039381.1"/>
</dbReference>
<dbReference type="Pfam" id="PF03358">
    <property type="entry name" value="FMN_red"/>
    <property type="match status" value="1"/>
</dbReference>
<dbReference type="InterPro" id="IPR029039">
    <property type="entry name" value="Flavoprotein-like_sf"/>
</dbReference>